<keyword evidence="1" id="KW-0963">Cytoplasm</keyword>
<dbReference type="FunFam" id="3.30.300.70:FF:000001">
    <property type="entry name" value="Ribosome maturation factor RimP"/>
    <property type="match status" value="1"/>
</dbReference>
<dbReference type="InterPro" id="IPR003728">
    <property type="entry name" value="Ribosome_maturation_RimP"/>
</dbReference>
<dbReference type="GO" id="GO:0000028">
    <property type="term" value="P:ribosomal small subunit assembly"/>
    <property type="evidence" value="ECO:0007669"/>
    <property type="project" value="TreeGrafter"/>
</dbReference>
<comment type="caution">
    <text evidence="5">The sequence shown here is derived from an EMBL/GenBank/DDBJ whole genome shotgun (WGS) entry which is preliminary data.</text>
</comment>
<accession>A0A645F6G5</accession>
<evidence type="ECO:0000259" key="4">
    <source>
        <dbReference type="Pfam" id="PF17384"/>
    </source>
</evidence>
<sequence length="152" mass="17938">MKRKVEDILYDLSMPILNKYKFEFVDIEYKKEGGQWYLRLFIDKDGGITVDDCQLVSEALSDMLDEIDPIDHAYIFEVSSPGIERPLKTERDYKRSLNKELEIKFYEPYEGKKVIEAVLVDFDEKKVILDYNGENIEIKKDIIAIMKPLIKF</sequence>
<evidence type="ECO:0000256" key="2">
    <source>
        <dbReference type="ARBA" id="ARBA00022517"/>
    </source>
</evidence>
<dbReference type="PANTHER" id="PTHR33867">
    <property type="entry name" value="RIBOSOME MATURATION FACTOR RIMP"/>
    <property type="match status" value="1"/>
</dbReference>
<evidence type="ECO:0000256" key="1">
    <source>
        <dbReference type="ARBA" id="ARBA00022490"/>
    </source>
</evidence>
<gene>
    <name evidence="5" type="primary">rimP_41</name>
    <name evidence="5" type="ORF">SDC9_156760</name>
</gene>
<dbReference type="Pfam" id="PF02576">
    <property type="entry name" value="RimP_N"/>
    <property type="match status" value="1"/>
</dbReference>
<feature type="domain" description="Ribosome maturation factor RimP C-terminal" evidence="4">
    <location>
        <begin position="87"/>
        <end position="152"/>
    </location>
</feature>
<evidence type="ECO:0000259" key="3">
    <source>
        <dbReference type="Pfam" id="PF02576"/>
    </source>
</evidence>
<dbReference type="InterPro" id="IPR036847">
    <property type="entry name" value="RimP_C_sf"/>
</dbReference>
<reference evidence="5" key="1">
    <citation type="submission" date="2019-08" db="EMBL/GenBank/DDBJ databases">
        <authorList>
            <person name="Kucharzyk K."/>
            <person name="Murdoch R.W."/>
            <person name="Higgins S."/>
            <person name="Loffler F."/>
        </authorList>
    </citation>
    <scope>NUCLEOTIDE SEQUENCE</scope>
</reference>
<dbReference type="HAMAP" id="MF_01077">
    <property type="entry name" value="RimP"/>
    <property type="match status" value="1"/>
</dbReference>
<feature type="domain" description="Ribosome maturation factor RimP N-terminal" evidence="3">
    <location>
        <begin position="15"/>
        <end position="84"/>
    </location>
</feature>
<dbReference type="GO" id="GO:0005829">
    <property type="term" value="C:cytosol"/>
    <property type="evidence" value="ECO:0007669"/>
    <property type="project" value="TreeGrafter"/>
</dbReference>
<keyword evidence="2" id="KW-0690">Ribosome biogenesis</keyword>
<dbReference type="SUPFAM" id="SSF74942">
    <property type="entry name" value="YhbC-like, C-terminal domain"/>
    <property type="match status" value="1"/>
</dbReference>
<dbReference type="InterPro" id="IPR028998">
    <property type="entry name" value="RimP_C"/>
</dbReference>
<protein>
    <submittedName>
        <fullName evidence="5">Ribosome maturation factor RimP</fullName>
    </submittedName>
</protein>
<dbReference type="InterPro" id="IPR028989">
    <property type="entry name" value="RimP_N"/>
</dbReference>
<dbReference type="PANTHER" id="PTHR33867:SF1">
    <property type="entry name" value="RIBOSOME MATURATION FACTOR RIMP"/>
    <property type="match status" value="1"/>
</dbReference>
<dbReference type="SUPFAM" id="SSF75420">
    <property type="entry name" value="YhbC-like, N-terminal domain"/>
    <property type="match status" value="1"/>
</dbReference>
<dbReference type="GO" id="GO:0006412">
    <property type="term" value="P:translation"/>
    <property type="evidence" value="ECO:0007669"/>
    <property type="project" value="TreeGrafter"/>
</dbReference>
<dbReference type="CDD" id="cd01734">
    <property type="entry name" value="YlxS_C"/>
    <property type="match status" value="1"/>
</dbReference>
<organism evidence="5">
    <name type="scientific">bioreactor metagenome</name>
    <dbReference type="NCBI Taxonomy" id="1076179"/>
    <lineage>
        <taxon>unclassified sequences</taxon>
        <taxon>metagenomes</taxon>
        <taxon>ecological metagenomes</taxon>
    </lineage>
</organism>
<dbReference type="AlphaFoldDB" id="A0A645F6G5"/>
<dbReference type="InterPro" id="IPR035956">
    <property type="entry name" value="RimP_N_sf"/>
</dbReference>
<dbReference type="Gene3D" id="3.30.300.70">
    <property type="entry name" value="RimP-like superfamily, N-terminal"/>
    <property type="match status" value="1"/>
</dbReference>
<evidence type="ECO:0000313" key="5">
    <source>
        <dbReference type="EMBL" id="MPN09470.1"/>
    </source>
</evidence>
<dbReference type="Pfam" id="PF17384">
    <property type="entry name" value="DUF150_C"/>
    <property type="match status" value="1"/>
</dbReference>
<name>A0A645F6G5_9ZZZZ</name>
<proteinExistence type="inferred from homology"/>
<dbReference type="Gene3D" id="2.30.30.180">
    <property type="entry name" value="Ribosome maturation factor RimP, C-terminal domain"/>
    <property type="match status" value="1"/>
</dbReference>
<dbReference type="EMBL" id="VSSQ01055581">
    <property type="protein sequence ID" value="MPN09470.1"/>
    <property type="molecule type" value="Genomic_DNA"/>
</dbReference>